<dbReference type="Proteomes" id="UP000886632">
    <property type="component" value="Unassembled WGS sequence"/>
</dbReference>
<dbReference type="InterPro" id="IPR046945">
    <property type="entry name" value="RHMD-like"/>
</dbReference>
<evidence type="ECO:0000256" key="4">
    <source>
        <dbReference type="SAM" id="MobiDB-lite"/>
    </source>
</evidence>
<dbReference type="InterPro" id="IPR029017">
    <property type="entry name" value="Enolase-like_N"/>
</dbReference>
<evidence type="ECO:0000256" key="1">
    <source>
        <dbReference type="ARBA" id="ARBA00001946"/>
    </source>
</evidence>
<dbReference type="Pfam" id="PF02746">
    <property type="entry name" value="MR_MLE_N"/>
    <property type="match status" value="1"/>
</dbReference>
<reference evidence="6" key="1">
    <citation type="submission" date="2020-10" db="EMBL/GenBank/DDBJ databases">
        <title>Connecting structure to function with the recovery of over 1000 high-quality activated sludge metagenome-assembled genomes encoding full-length rRNA genes using long-read sequencing.</title>
        <authorList>
            <person name="Singleton C.M."/>
            <person name="Petriglieri F."/>
            <person name="Kristensen J.M."/>
            <person name="Kirkegaard R.H."/>
            <person name="Michaelsen T.Y."/>
            <person name="Andersen M.H."/>
            <person name="Karst S.M."/>
            <person name="Dueholm M.S."/>
            <person name="Nielsen P.H."/>
            <person name="Albertsen M."/>
        </authorList>
    </citation>
    <scope>NUCLEOTIDE SEQUENCE</scope>
    <source>
        <strain evidence="6">Ribe_18-Q3-R11-54_MAXAC.001</strain>
    </source>
</reference>
<evidence type="ECO:0000313" key="7">
    <source>
        <dbReference type="Proteomes" id="UP000886632"/>
    </source>
</evidence>
<evidence type="ECO:0000313" key="6">
    <source>
        <dbReference type="EMBL" id="MBL0005596.1"/>
    </source>
</evidence>
<dbReference type="InterPro" id="IPR029065">
    <property type="entry name" value="Enolase_C-like"/>
</dbReference>
<feature type="region of interest" description="Disordered" evidence="4">
    <location>
        <begin position="366"/>
        <end position="386"/>
    </location>
</feature>
<evidence type="ECO:0000256" key="3">
    <source>
        <dbReference type="ARBA" id="ARBA00022842"/>
    </source>
</evidence>
<comment type="cofactor">
    <cofactor evidence="1">
        <name>Mg(2+)</name>
        <dbReference type="ChEBI" id="CHEBI:18420"/>
    </cofactor>
</comment>
<dbReference type="SMART" id="SM00922">
    <property type="entry name" value="MR_MLE"/>
    <property type="match status" value="1"/>
</dbReference>
<dbReference type="AlphaFoldDB" id="A0A9D7Y3N0"/>
<keyword evidence="2" id="KW-0479">Metal-binding</keyword>
<dbReference type="PANTHER" id="PTHR13794:SF58">
    <property type="entry name" value="MITOCHONDRIAL ENOLASE SUPERFAMILY MEMBER 1"/>
    <property type="match status" value="1"/>
</dbReference>
<dbReference type="Gene3D" id="3.30.390.10">
    <property type="entry name" value="Enolase-like, N-terminal domain"/>
    <property type="match status" value="1"/>
</dbReference>
<gene>
    <name evidence="6" type="ORF">IPP00_17145</name>
</gene>
<feature type="domain" description="Mandelate racemase/muconate lactonizing enzyme C-terminal" evidence="5">
    <location>
        <begin position="141"/>
        <end position="240"/>
    </location>
</feature>
<evidence type="ECO:0000259" key="5">
    <source>
        <dbReference type="SMART" id="SM00922"/>
    </source>
</evidence>
<protein>
    <submittedName>
        <fullName evidence="6">Mandelate racemase/muconate lactonizing enzyme family protein</fullName>
    </submittedName>
</protein>
<evidence type="ECO:0000256" key="2">
    <source>
        <dbReference type="ARBA" id="ARBA00022723"/>
    </source>
</evidence>
<dbReference type="SFLD" id="SFLDS00001">
    <property type="entry name" value="Enolase"/>
    <property type="match status" value="1"/>
</dbReference>
<dbReference type="CDD" id="cd03316">
    <property type="entry name" value="MR_like"/>
    <property type="match status" value="1"/>
</dbReference>
<dbReference type="InterPro" id="IPR018110">
    <property type="entry name" value="Mandel_Rmase/mucon_lact_enz_CS"/>
</dbReference>
<dbReference type="InterPro" id="IPR036849">
    <property type="entry name" value="Enolase-like_C_sf"/>
</dbReference>
<dbReference type="GO" id="GO:0009063">
    <property type="term" value="P:amino acid catabolic process"/>
    <property type="evidence" value="ECO:0007669"/>
    <property type="project" value="InterPro"/>
</dbReference>
<dbReference type="InterPro" id="IPR013341">
    <property type="entry name" value="Mandelate_racemase_N_dom"/>
</dbReference>
<keyword evidence="3" id="KW-0460">Magnesium</keyword>
<dbReference type="SUPFAM" id="SSF54826">
    <property type="entry name" value="Enolase N-terminal domain-like"/>
    <property type="match status" value="1"/>
</dbReference>
<dbReference type="GO" id="GO:0016052">
    <property type="term" value="P:carbohydrate catabolic process"/>
    <property type="evidence" value="ECO:0007669"/>
    <property type="project" value="TreeGrafter"/>
</dbReference>
<dbReference type="GO" id="GO:0000287">
    <property type="term" value="F:magnesium ion binding"/>
    <property type="evidence" value="ECO:0007669"/>
    <property type="project" value="TreeGrafter"/>
</dbReference>
<dbReference type="InterPro" id="IPR013342">
    <property type="entry name" value="Mandelate_racemase_C"/>
</dbReference>
<sequence length="386" mass="40521">MKITGYRTLSTRHAWGRAVGDSNGWIANAVTEVPILLIDTDEGVTGIGLGQHADIARVFAAIEGEDPRAVSALYDRMLAQVFKTGHQGGTFGAIGAVDMALWDIKAKLADQPLWRLLGGRDRFVPGYASGLDAGLDNGTLSGVYADFAERGFRSAKVKVGVDAASDLERLRMVSEILAPRAAGAPRGAMMVDANEAWSAKEAIRHVAALEAHLDLAWVEEPVRRWDVAGHRIVRDGIKAAVASGENYTGLEQFRPLIEAGGVDVVQTGSVWGITHFLRVAAYAHANDLSVSPVGYHTNPLAAACTAVPNSVGIEVQNLTEPLGISVDHQVEGGGLVLGDEPGAGLTVDVAAIEAVAASAWGAKAGPHVRPQRAGLGHLTSRTVTTS</sequence>
<dbReference type="SUPFAM" id="SSF51604">
    <property type="entry name" value="Enolase C-terminal domain-like"/>
    <property type="match status" value="1"/>
</dbReference>
<proteinExistence type="predicted"/>
<comment type="caution">
    <text evidence="6">The sequence shown here is derived from an EMBL/GenBank/DDBJ whole genome shotgun (WGS) entry which is preliminary data.</text>
</comment>
<name>A0A9D7Y3N0_9MICO</name>
<dbReference type="Pfam" id="PF13378">
    <property type="entry name" value="MR_MLE_C"/>
    <property type="match status" value="1"/>
</dbReference>
<dbReference type="GO" id="GO:0016836">
    <property type="term" value="F:hydro-lyase activity"/>
    <property type="evidence" value="ECO:0007669"/>
    <property type="project" value="TreeGrafter"/>
</dbReference>
<accession>A0A9D7Y3N0</accession>
<dbReference type="EMBL" id="JADKGK010000029">
    <property type="protein sequence ID" value="MBL0005596.1"/>
    <property type="molecule type" value="Genomic_DNA"/>
</dbReference>
<dbReference type="PANTHER" id="PTHR13794">
    <property type="entry name" value="ENOLASE SUPERFAMILY, MANDELATE RACEMASE"/>
    <property type="match status" value="1"/>
</dbReference>
<dbReference type="PROSITE" id="PS00908">
    <property type="entry name" value="MR_MLE_1"/>
    <property type="match status" value="1"/>
</dbReference>
<dbReference type="Gene3D" id="3.20.20.120">
    <property type="entry name" value="Enolase-like C-terminal domain"/>
    <property type="match status" value="1"/>
</dbReference>
<organism evidence="6 7">
    <name type="scientific">Candidatus Phosphoribacter hodrii</name>
    <dbReference type="NCBI Taxonomy" id="2953743"/>
    <lineage>
        <taxon>Bacteria</taxon>
        <taxon>Bacillati</taxon>
        <taxon>Actinomycetota</taxon>
        <taxon>Actinomycetes</taxon>
        <taxon>Micrococcales</taxon>
        <taxon>Dermatophilaceae</taxon>
        <taxon>Candidatus Phosphoribacter</taxon>
    </lineage>
</organism>